<reference evidence="1" key="1">
    <citation type="journal article" date="2023" name="G3 (Bethesda)">
        <title>A reference genome for the long-term kleptoplast-retaining sea slug Elysia crispata morphotype clarki.</title>
        <authorList>
            <person name="Eastman K.E."/>
            <person name="Pendleton A.L."/>
            <person name="Shaikh M.A."/>
            <person name="Suttiyut T."/>
            <person name="Ogas R."/>
            <person name="Tomko P."/>
            <person name="Gavelis G."/>
            <person name="Widhalm J.R."/>
            <person name="Wisecaver J.H."/>
        </authorList>
    </citation>
    <scope>NUCLEOTIDE SEQUENCE</scope>
    <source>
        <strain evidence="1">ECLA1</strain>
    </source>
</reference>
<organism evidence="1 2">
    <name type="scientific">Elysia crispata</name>
    <name type="common">lettuce slug</name>
    <dbReference type="NCBI Taxonomy" id="231223"/>
    <lineage>
        <taxon>Eukaryota</taxon>
        <taxon>Metazoa</taxon>
        <taxon>Spiralia</taxon>
        <taxon>Lophotrochozoa</taxon>
        <taxon>Mollusca</taxon>
        <taxon>Gastropoda</taxon>
        <taxon>Heterobranchia</taxon>
        <taxon>Euthyneura</taxon>
        <taxon>Panpulmonata</taxon>
        <taxon>Sacoglossa</taxon>
        <taxon>Placobranchoidea</taxon>
        <taxon>Plakobranchidae</taxon>
        <taxon>Elysia</taxon>
    </lineage>
</organism>
<gene>
    <name evidence="1" type="ORF">RRG08_002853</name>
</gene>
<name>A0AAE1CMR9_9GAST</name>
<dbReference type="EMBL" id="JAWDGP010007584">
    <property type="protein sequence ID" value="KAK3712523.1"/>
    <property type="molecule type" value="Genomic_DNA"/>
</dbReference>
<sequence>MPSMHELSTYALYARALNLCPLCTSSQPMPSMHELSTYALYARALNLCPLCTSSQPMPSMQFSRLELVSEEVTPAHRVPPFTRRAGCAEIPAWWSEFYSTVNILFERAQTSFPEI</sequence>
<keyword evidence="2" id="KW-1185">Reference proteome</keyword>
<evidence type="ECO:0000313" key="2">
    <source>
        <dbReference type="Proteomes" id="UP001283361"/>
    </source>
</evidence>
<proteinExistence type="predicted"/>
<dbReference type="AlphaFoldDB" id="A0AAE1CMR9"/>
<dbReference type="Proteomes" id="UP001283361">
    <property type="component" value="Unassembled WGS sequence"/>
</dbReference>
<evidence type="ECO:0000313" key="1">
    <source>
        <dbReference type="EMBL" id="KAK3712523.1"/>
    </source>
</evidence>
<protein>
    <submittedName>
        <fullName evidence="1">Uncharacterized protein</fullName>
    </submittedName>
</protein>
<comment type="caution">
    <text evidence="1">The sequence shown here is derived from an EMBL/GenBank/DDBJ whole genome shotgun (WGS) entry which is preliminary data.</text>
</comment>
<accession>A0AAE1CMR9</accession>